<dbReference type="InterPro" id="IPR013762">
    <property type="entry name" value="Integrase-like_cat_sf"/>
</dbReference>
<dbReference type="CDD" id="cd00397">
    <property type="entry name" value="DNA_BRE_C"/>
    <property type="match status" value="1"/>
</dbReference>
<accession>A4FC47</accession>
<feature type="domain" description="Tyr recombinase" evidence="4">
    <location>
        <begin position="148"/>
        <end position="357"/>
    </location>
</feature>
<evidence type="ECO:0000313" key="6">
    <source>
        <dbReference type="Proteomes" id="UP000006728"/>
    </source>
</evidence>
<keyword evidence="6" id="KW-1185">Reference proteome</keyword>
<dbReference type="InterPro" id="IPR050090">
    <property type="entry name" value="Tyrosine_recombinase_XerCD"/>
</dbReference>
<evidence type="ECO:0000256" key="2">
    <source>
        <dbReference type="ARBA" id="ARBA00023125"/>
    </source>
</evidence>
<keyword evidence="2" id="KW-0238">DNA-binding</keyword>
<dbReference type="EMBL" id="AM420293">
    <property type="protein sequence ID" value="CAM01622.1"/>
    <property type="molecule type" value="Genomic_DNA"/>
</dbReference>
<dbReference type="HOGENOM" id="CLU_097549_0_0_11"/>
<evidence type="ECO:0000256" key="3">
    <source>
        <dbReference type="ARBA" id="ARBA00023172"/>
    </source>
</evidence>
<dbReference type="InterPro" id="IPR002104">
    <property type="entry name" value="Integrase_catalytic"/>
</dbReference>
<dbReference type="STRING" id="405948.SACE_2322"/>
<dbReference type="Pfam" id="PF00589">
    <property type="entry name" value="Phage_integrase"/>
    <property type="match status" value="1"/>
</dbReference>
<dbReference type="PANTHER" id="PTHR30349">
    <property type="entry name" value="PHAGE INTEGRASE-RELATED"/>
    <property type="match status" value="1"/>
</dbReference>
<dbReference type="InterPro" id="IPR011010">
    <property type="entry name" value="DNA_brk_join_enz"/>
</dbReference>
<keyword evidence="3" id="KW-0233">DNA recombination</keyword>
<gene>
    <name evidence="5" type="ordered locus">SACE_2322</name>
</gene>
<dbReference type="AlphaFoldDB" id="A4FC47"/>
<comment type="similarity">
    <text evidence="1">Belongs to the 'phage' integrase family.</text>
</comment>
<name>A4FC47_SACEN</name>
<evidence type="ECO:0000259" key="4">
    <source>
        <dbReference type="PROSITE" id="PS51898"/>
    </source>
</evidence>
<organism evidence="5 6">
    <name type="scientific">Saccharopolyspora erythraea (strain ATCC 11635 / DSM 40517 / JCM 4748 / NBRC 13426 / NCIMB 8594 / NRRL 2338)</name>
    <dbReference type="NCBI Taxonomy" id="405948"/>
    <lineage>
        <taxon>Bacteria</taxon>
        <taxon>Bacillati</taxon>
        <taxon>Actinomycetota</taxon>
        <taxon>Actinomycetes</taxon>
        <taxon>Pseudonocardiales</taxon>
        <taxon>Pseudonocardiaceae</taxon>
        <taxon>Saccharopolyspora</taxon>
    </lineage>
</organism>
<dbReference type="KEGG" id="sen:SACE_2322"/>
<proteinExistence type="inferred from homology"/>
<dbReference type="Proteomes" id="UP000006728">
    <property type="component" value="Chromosome"/>
</dbReference>
<dbReference type="SUPFAM" id="SSF56349">
    <property type="entry name" value="DNA breaking-rejoining enzymes"/>
    <property type="match status" value="1"/>
</dbReference>
<dbReference type="PANTHER" id="PTHR30349:SF41">
    <property type="entry name" value="INTEGRASE_RECOMBINASE PROTEIN MJ0367-RELATED"/>
    <property type="match status" value="1"/>
</dbReference>
<evidence type="ECO:0000256" key="1">
    <source>
        <dbReference type="ARBA" id="ARBA00008857"/>
    </source>
</evidence>
<protein>
    <submittedName>
        <fullName evidence="5">Phage-related integrase/recombinase</fullName>
    </submittedName>
</protein>
<evidence type="ECO:0000313" key="5">
    <source>
        <dbReference type="EMBL" id="CAM01622.1"/>
    </source>
</evidence>
<dbReference type="GO" id="GO:0003677">
    <property type="term" value="F:DNA binding"/>
    <property type="evidence" value="ECO:0007669"/>
    <property type="project" value="UniProtKB-KW"/>
</dbReference>
<dbReference type="eggNOG" id="COG4974">
    <property type="taxonomic scope" value="Bacteria"/>
</dbReference>
<reference evidence="5 6" key="1">
    <citation type="journal article" date="2007" name="Nat. Biotechnol.">
        <title>Complete genome sequence of the erythromycin-producing bacterium Saccharopolyspora erythraea NRRL23338.</title>
        <authorList>
            <person name="Oliynyk M."/>
            <person name="Samborskyy M."/>
            <person name="Lester J.B."/>
            <person name="Mironenko T."/>
            <person name="Scott N."/>
            <person name="Dickens S."/>
            <person name="Haydock S.F."/>
            <person name="Leadlay P.F."/>
        </authorList>
    </citation>
    <scope>NUCLEOTIDE SEQUENCE [LARGE SCALE GENOMIC DNA]</scope>
    <source>
        <strain evidence="6">ATCC 11635 / DSM 40517 / JCM 4748 / NBRC 13426 / NCIMB 8594 / NRRL 2338</strain>
    </source>
</reference>
<dbReference type="GO" id="GO:0015074">
    <property type="term" value="P:DNA integration"/>
    <property type="evidence" value="ECO:0007669"/>
    <property type="project" value="InterPro"/>
</dbReference>
<dbReference type="Gene3D" id="1.10.443.10">
    <property type="entry name" value="Intergrase catalytic core"/>
    <property type="match status" value="1"/>
</dbReference>
<dbReference type="GO" id="GO:0006310">
    <property type="term" value="P:DNA recombination"/>
    <property type="evidence" value="ECO:0007669"/>
    <property type="project" value="UniProtKB-KW"/>
</dbReference>
<dbReference type="PROSITE" id="PS51898">
    <property type="entry name" value="TYR_RECOMBINASE"/>
    <property type="match status" value="1"/>
</dbReference>
<sequence>MRGREVGDGAAARLHLVDGVALLRPDEQVFQAMLNGWRNQQLARNLAFSTIEQRERTVRAFVDYTNAFPWDWTPQFADEWFADLRAIRHCARSTLRSYQDALRSFGDYVTSSAYEWPAECERRFGTFPVPVIHDGNAAVHVQEIEASPTKRAFTVEELQAFFDYADDQVLKARGAGRKGWLPAFRDATLFKSAYAYGLRRNEARMLDTVDFGRNPHEPKFGEFGRVRVRFGKAKKGSPPKQRTVMTVVPLWSVLVVQEWVETVRPLLAVEGNSALWPSERGPRIGLARIDRRFATYRDALGLDPGLDFHSLRRSYATYLIEDGYDPLFVQFQLGHEHASTTSLYTCVSSDFRVRTMRRALGQAVNAALNVKGSI</sequence>